<feature type="domain" description="GFO/IDH/MocA-like oxidoreductase" evidence="2">
    <location>
        <begin position="135"/>
        <end position="255"/>
    </location>
</feature>
<evidence type="ECO:0000313" key="4">
    <source>
        <dbReference type="Proteomes" id="UP000048926"/>
    </source>
</evidence>
<dbReference type="RefSeq" id="WP_055660691.1">
    <property type="nucleotide sequence ID" value="NZ_CXST01000004.1"/>
</dbReference>
<accession>A0A0M6YCE8</accession>
<dbReference type="Gene3D" id="3.40.50.720">
    <property type="entry name" value="NAD(P)-binding Rossmann-like Domain"/>
    <property type="match status" value="1"/>
</dbReference>
<proteinExistence type="predicted"/>
<evidence type="ECO:0000259" key="2">
    <source>
        <dbReference type="Pfam" id="PF22725"/>
    </source>
</evidence>
<dbReference type="SUPFAM" id="SSF55347">
    <property type="entry name" value="Glyceraldehyde-3-phosphate dehydrogenase-like, C-terminal domain"/>
    <property type="match status" value="1"/>
</dbReference>
<dbReference type="GO" id="GO:0016491">
    <property type="term" value="F:oxidoreductase activity"/>
    <property type="evidence" value="ECO:0007669"/>
    <property type="project" value="UniProtKB-KW"/>
</dbReference>
<dbReference type="Pfam" id="PF22725">
    <property type="entry name" value="GFO_IDH_MocA_C3"/>
    <property type="match status" value="1"/>
</dbReference>
<evidence type="ECO:0000313" key="3">
    <source>
        <dbReference type="EMBL" id="CTQ46681.1"/>
    </source>
</evidence>
<dbReference type="PANTHER" id="PTHR43377">
    <property type="entry name" value="BILIVERDIN REDUCTASE A"/>
    <property type="match status" value="1"/>
</dbReference>
<reference evidence="4" key="1">
    <citation type="submission" date="2015-07" db="EMBL/GenBank/DDBJ databases">
        <authorList>
            <person name="Rodrigo-Torres Lidia"/>
            <person name="Arahal R.David."/>
        </authorList>
    </citation>
    <scope>NUCLEOTIDE SEQUENCE [LARGE SCALE GENOMIC DNA]</scope>
    <source>
        <strain evidence="4">CECT 4801</strain>
    </source>
</reference>
<sequence length="343" mass="37808">MQTAVMVGCGAMSEGWLRALQDINSSGKRVEIVGFVDLDTDLAQKRAQTSGFGNAEAGNDLTELLSRLKPDLLFDIVVPSARNEVVTQGFAAGCDVLSEKPMANSLDEAKALLDVRRDQGRLHAVIQNRRFLPGIRRAKQFLDQGGIGRIAEVHCDFFIAPHFGGFREEMDHVLLHDMAIHTFDAARFVAGLEPRRVFCHESNPSHSWYRHGASATAIFDCHDNVTMTYRGSWCAEGARTDWEASWRIIGSRGTLLWDGNEGFRAEIVKAAEGFLYPLEEVEVPELPASLEATGHAGVIADFLDARETGRAALTDSADNIRSLAMTFAAIRSAEEERFVEIDI</sequence>
<dbReference type="AlphaFoldDB" id="A0A0M6YCE8"/>
<dbReference type="InterPro" id="IPR036291">
    <property type="entry name" value="NAD(P)-bd_dom_sf"/>
</dbReference>
<dbReference type="OrthoDB" id="9800252at2"/>
<dbReference type="GO" id="GO:0000166">
    <property type="term" value="F:nucleotide binding"/>
    <property type="evidence" value="ECO:0007669"/>
    <property type="project" value="InterPro"/>
</dbReference>
<feature type="domain" description="Gfo/Idh/MocA-like oxidoreductase N-terminal" evidence="1">
    <location>
        <begin position="5"/>
        <end position="123"/>
    </location>
</feature>
<dbReference type="PANTHER" id="PTHR43377:SF1">
    <property type="entry name" value="BILIVERDIN REDUCTASE A"/>
    <property type="match status" value="1"/>
</dbReference>
<dbReference type="EMBL" id="CXST01000004">
    <property type="protein sequence ID" value="CTQ46681.1"/>
    <property type="molecule type" value="Genomic_DNA"/>
</dbReference>
<protein>
    <submittedName>
        <fullName evidence="3">Putative oxidoreductase YcjS</fullName>
        <ecNumber evidence="3">1.-.-.-</ecNumber>
    </submittedName>
</protein>
<dbReference type="Proteomes" id="UP000048926">
    <property type="component" value="Unassembled WGS sequence"/>
</dbReference>
<dbReference type="Pfam" id="PF01408">
    <property type="entry name" value="GFO_IDH_MocA"/>
    <property type="match status" value="1"/>
</dbReference>
<keyword evidence="4" id="KW-1185">Reference proteome</keyword>
<dbReference type="Gene3D" id="3.30.360.10">
    <property type="entry name" value="Dihydrodipicolinate Reductase, domain 2"/>
    <property type="match status" value="1"/>
</dbReference>
<gene>
    <name evidence="3" type="primary">ycjS_2</name>
    <name evidence="3" type="ORF">LAL4801_05140</name>
</gene>
<evidence type="ECO:0000259" key="1">
    <source>
        <dbReference type="Pfam" id="PF01408"/>
    </source>
</evidence>
<keyword evidence="3" id="KW-0560">Oxidoreductase</keyword>
<dbReference type="SUPFAM" id="SSF51735">
    <property type="entry name" value="NAD(P)-binding Rossmann-fold domains"/>
    <property type="match status" value="1"/>
</dbReference>
<dbReference type="InterPro" id="IPR055170">
    <property type="entry name" value="GFO_IDH_MocA-like_dom"/>
</dbReference>
<dbReference type="InterPro" id="IPR051450">
    <property type="entry name" value="Gfo/Idh/MocA_Oxidoreductases"/>
</dbReference>
<dbReference type="EC" id="1.-.-.-" evidence="3"/>
<name>A0A0M6YCE8_9HYPH</name>
<organism evidence="3 4">
    <name type="scientific">Roseibium aggregatum</name>
    <dbReference type="NCBI Taxonomy" id="187304"/>
    <lineage>
        <taxon>Bacteria</taxon>
        <taxon>Pseudomonadati</taxon>
        <taxon>Pseudomonadota</taxon>
        <taxon>Alphaproteobacteria</taxon>
        <taxon>Hyphomicrobiales</taxon>
        <taxon>Stappiaceae</taxon>
        <taxon>Roseibium</taxon>
    </lineage>
</organism>
<dbReference type="InterPro" id="IPR000683">
    <property type="entry name" value="Gfo/Idh/MocA-like_OxRdtase_N"/>
</dbReference>